<dbReference type="AlphaFoldDB" id="A0A0C3K9Z3"/>
<proteinExistence type="predicted"/>
<name>A0A0C3K9Z3_9AGAM</name>
<dbReference type="Proteomes" id="UP000054248">
    <property type="component" value="Unassembled WGS sequence"/>
</dbReference>
<evidence type="ECO:0000313" key="1">
    <source>
        <dbReference type="EMBL" id="KIO18238.1"/>
    </source>
</evidence>
<reference evidence="1 2" key="1">
    <citation type="submission" date="2014-04" db="EMBL/GenBank/DDBJ databases">
        <authorList>
            <consortium name="DOE Joint Genome Institute"/>
            <person name="Kuo A."/>
            <person name="Girlanda M."/>
            <person name="Perotto S."/>
            <person name="Kohler A."/>
            <person name="Nagy L.G."/>
            <person name="Floudas D."/>
            <person name="Copeland A."/>
            <person name="Barry K.W."/>
            <person name="Cichocki N."/>
            <person name="Veneault-Fourrey C."/>
            <person name="LaButti K."/>
            <person name="Lindquist E.A."/>
            <person name="Lipzen A."/>
            <person name="Lundell T."/>
            <person name="Morin E."/>
            <person name="Murat C."/>
            <person name="Sun H."/>
            <person name="Tunlid A."/>
            <person name="Henrissat B."/>
            <person name="Grigoriev I.V."/>
            <person name="Hibbett D.S."/>
            <person name="Martin F."/>
            <person name="Nordberg H.P."/>
            <person name="Cantor M.N."/>
            <person name="Hua S.X."/>
        </authorList>
    </citation>
    <scope>NUCLEOTIDE SEQUENCE [LARGE SCALE GENOMIC DNA]</scope>
    <source>
        <strain evidence="1 2">MUT 4182</strain>
    </source>
</reference>
<keyword evidence="2" id="KW-1185">Reference proteome</keyword>
<gene>
    <name evidence="1" type="ORF">M407DRAFT_161713</name>
</gene>
<protein>
    <submittedName>
        <fullName evidence="1">Uncharacterized protein</fullName>
    </submittedName>
</protein>
<reference evidence="2" key="2">
    <citation type="submission" date="2015-01" db="EMBL/GenBank/DDBJ databases">
        <title>Evolutionary Origins and Diversification of the Mycorrhizal Mutualists.</title>
        <authorList>
            <consortium name="DOE Joint Genome Institute"/>
            <consortium name="Mycorrhizal Genomics Consortium"/>
            <person name="Kohler A."/>
            <person name="Kuo A."/>
            <person name="Nagy L.G."/>
            <person name="Floudas D."/>
            <person name="Copeland A."/>
            <person name="Barry K.W."/>
            <person name="Cichocki N."/>
            <person name="Veneault-Fourrey C."/>
            <person name="LaButti K."/>
            <person name="Lindquist E.A."/>
            <person name="Lipzen A."/>
            <person name="Lundell T."/>
            <person name="Morin E."/>
            <person name="Murat C."/>
            <person name="Riley R."/>
            <person name="Ohm R."/>
            <person name="Sun H."/>
            <person name="Tunlid A."/>
            <person name="Henrissat B."/>
            <person name="Grigoriev I.V."/>
            <person name="Hibbett D.S."/>
            <person name="Martin F."/>
        </authorList>
    </citation>
    <scope>NUCLEOTIDE SEQUENCE [LARGE SCALE GENOMIC DNA]</scope>
    <source>
        <strain evidence="2">MUT 4182</strain>
    </source>
</reference>
<dbReference type="EMBL" id="KN823302">
    <property type="protein sequence ID" value="KIO18238.1"/>
    <property type="molecule type" value="Genomic_DNA"/>
</dbReference>
<accession>A0A0C3K9Z3</accession>
<evidence type="ECO:0000313" key="2">
    <source>
        <dbReference type="Proteomes" id="UP000054248"/>
    </source>
</evidence>
<organism evidence="1 2">
    <name type="scientific">Tulasnella calospora MUT 4182</name>
    <dbReference type="NCBI Taxonomy" id="1051891"/>
    <lineage>
        <taxon>Eukaryota</taxon>
        <taxon>Fungi</taxon>
        <taxon>Dikarya</taxon>
        <taxon>Basidiomycota</taxon>
        <taxon>Agaricomycotina</taxon>
        <taxon>Agaricomycetes</taxon>
        <taxon>Cantharellales</taxon>
        <taxon>Tulasnellaceae</taxon>
        <taxon>Tulasnella</taxon>
    </lineage>
</organism>
<sequence length="109" mass="12776">MQDWCINMEDAQPDSVLSQRFFLRFAWTSQLLSPTVTLGTSDAQFLTRNTLTYPSVRSYQPRPVGFHDVFLPCHSQCKPWYSKHVPSSSNWRFGHRKRWYRLPNVLGAP</sequence>
<dbReference type="HOGENOM" id="CLU_2185893_0_0_1"/>